<reference evidence="3" key="1">
    <citation type="submission" date="2017-01" db="EMBL/GenBank/DDBJ databases">
        <authorList>
            <person name="Varghese N."/>
            <person name="Submissions S."/>
        </authorList>
    </citation>
    <scope>NUCLEOTIDE SEQUENCE [LARGE SCALE GENOMIC DNA]</scope>
    <source>
        <strain evidence="3">type strain: HArc-</strain>
    </source>
</reference>
<proteinExistence type="predicted"/>
<dbReference type="InterPro" id="IPR000914">
    <property type="entry name" value="SBP_5_dom"/>
</dbReference>
<dbReference type="OrthoDB" id="194307at2157"/>
<name>A0A1N7D770_9EURY</name>
<sequence length="617" mass="68925">MNCDTTDHVDGIDRRSVLAAAGAGLSFSLSGCVDTVQSVVSDAEDDQISLSLVTVPDDGNRETVRIARHLEQNLEAVGIDVTIAWRSRSEFLKMVLIDHDFDLYVGRHPADFDPDFLYEALHSTYAEESGWQNPFQYSNPTFFDPLLEEQRRADGDERRERIKPVLRALAEEKPFDPICRPDEYRVANTRFDGWGDGHLATRRGYLGLESEADAERLHALVTDARPSQNVNPLSATVDEQGTITDLLYDSLGTLVVTEDDEGVAYDVEPWLAAEPWEWEPTDEIDASESVAETDETKTDADGMLTATVTLREDCTFHDGEPVTAEDVAFTYQFLKDTARGQSASPSPAPRYRGQVSAVENIEVEDDYRLRITVDAGTEVGERALTVPILPRHIWWNEIQDRIGDLENFRAPQGRWGLVETNSVSPIGSGPFQFESQSERTYLHLERFDDHFSRRDDVDLPEPTVDELRFTVDPGSTSSISRVESGDADVTSSLLEAHSISDIPDSSDVERLESPSWTFYHLGFNTDSGPCSKTSFRQAVTQLIDKERITEKMFYGHATPLSSPVTDEWVPDDLAWDGDDPVTPFIGTDGSLNVAAARAAFEAAGFRYDDDGRLRDRY</sequence>
<dbReference type="AlphaFoldDB" id="A0A1N7D770"/>
<dbReference type="InterPro" id="IPR039424">
    <property type="entry name" value="SBP_5"/>
</dbReference>
<dbReference type="Proteomes" id="UP000185936">
    <property type="component" value="Unassembled WGS sequence"/>
</dbReference>
<dbReference type="EMBL" id="FTNR01000002">
    <property type="protein sequence ID" value="SIR71661.1"/>
    <property type="molecule type" value="Genomic_DNA"/>
</dbReference>
<dbReference type="GO" id="GO:0015833">
    <property type="term" value="P:peptide transport"/>
    <property type="evidence" value="ECO:0007669"/>
    <property type="project" value="TreeGrafter"/>
</dbReference>
<dbReference type="Gene3D" id="3.10.105.10">
    <property type="entry name" value="Dipeptide-binding Protein, Domain 3"/>
    <property type="match status" value="2"/>
</dbReference>
<dbReference type="Pfam" id="PF00496">
    <property type="entry name" value="SBP_bac_5"/>
    <property type="match status" value="1"/>
</dbReference>
<evidence type="ECO:0000313" key="3">
    <source>
        <dbReference type="Proteomes" id="UP000185936"/>
    </source>
</evidence>
<protein>
    <submittedName>
        <fullName evidence="2">Peptide/nickel transport system substrate-binding protein</fullName>
    </submittedName>
</protein>
<dbReference type="Gene3D" id="3.40.190.10">
    <property type="entry name" value="Periplasmic binding protein-like II"/>
    <property type="match status" value="1"/>
</dbReference>
<dbReference type="PANTHER" id="PTHR30290">
    <property type="entry name" value="PERIPLASMIC BINDING COMPONENT OF ABC TRANSPORTER"/>
    <property type="match status" value="1"/>
</dbReference>
<dbReference type="CDD" id="cd00995">
    <property type="entry name" value="PBP2_NikA_DppA_OppA_like"/>
    <property type="match status" value="1"/>
</dbReference>
<dbReference type="RefSeq" id="WP_076607744.1">
    <property type="nucleotide sequence ID" value="NZ_FTNR01000002.1"/>
</dbReference>
<feature type="domain" description="Solute-binding protein family 5" evidence="1">
    <location>
        <begin position="267"/>
        <end position="612"/>
    </location>
</feature>
<evidence type="ECO:0000259" key="1">
    <source>
        <dbReference type="Pfam" id="PF00496"/>
    </source>
</evidence>
<accession>A0A1N7D770</accession>
<evidence type="ECO:0000313" key="2">
    <source>
        <dbReference type="EMBL" id="SIR71661.1"/>
    </source>
</evidence>
<dbReference type="SUPFAM" id="SSF53850">
    <property type="entry name" value="Periplasmic binding protein-like II"/>
    <property type="match status" value="2"/>
</dbReference>
<organism evidence="2 3">
    <name type="scientific">Natronorubrum thiooxidans</name>
    <dbReference type="NCBI Taxonomy" id="308853"/>
    <lineage>
        <taxon>Archaea</taxon>
        <taxon>Methanobacteriati</taxon>
        <taxon>Methanobacteriota</taxon>
        <taxon>Stenosarchaea group</taxon>
        <taxon>Halobacteria</taxon>
        <taxon>Halobacteriales</taxon>
        <taxon>Natrialbaceae</taxon>
        <taxon>Natronorubrum</taxon>
    </lineage>
</organism>
<keyword evidence="3" id="KW-1185">Reference proteome</keyword>
<dbReference type="STRING" id="308853.SAMN05421752_10228"/>
<gene>
    <name evidence="2" type="ORF">SAMN05421752_10228</name>
</gene>
<dbReference type="GO" id="GO:1904680">
    <property type="term" value="F:peptide transmembrane transporter activity"/>
    <property type="evidence" value="ECO:0007669"/>
    <property type="project" value="TreeGrafter"/>
</dbReference>